<comment type="caution">
    <text evidence="1">The sequence shown here is derived from an EMBL/GenBank/DDBJ whole genome shotgun (WGS) entry which is preliminary data.</text>
</comment>
<gene>
    <name evidence="1" type="ORF">RSA13_00675</name>
</gene>
<reference evidence="1 2" key="1">
    <citation type="journal article" date="2016" name="Front. Microbiol.">
        <title>Genomic Resource of Rice Seed Associated Bacteria.</title>
        <authorList>
            <person name="Midha S."/>
            <person name="Bansal K."/>
            <person name="Sharma S."/>
            <person name="Kumar N."/>
            <person name="Patil P.P."/>
            <person name="Chaudhry V."/>
            <person name="Patil P.B."/>
        </authorList>
    </citation>
    <scope>NUCLEOTIDE SEQUENCE [LARGE SCALE GENOMIC DNA]</scope>
    <source>
        <strain evidence="1 2">RSA13</strain>
    </source>
</reference>
<organism evidence="1 2">
    <name type="scientific">Pantoea stewartii</name>
    <dbReference type="NCBI Taxonomy" id="66269"/>
    <lineage>
        <taxon>Bacteria</taxon>
        <taxon>Pseudomonadati</taxon>
        <taxon>Pseudomonadota</taxon>
        <taxon>Gammaproteobacteria</taxon>
        <taxon>Enterobacterales</taxon>
        <taxon>Erwiniaceae</taxon>
        <taxon>Pantoea</taxon>
    </lineage>
</organism>
<evidence type="ECO:0000313" key="2">
    <source>
        <dbReference type="Proteomes" id="UP000072520"/>
    </source>
</evidence>
<proteinExistence type="predicted"/>
<dbReference type="InterPro" id="IPR019289">
    <property type="entry name" value="Phage_tail_E/E"/>
</dbReference>
<dbReference type="Pfam" id="PF10109">
    <property type="entry name" value="Phage_TAC_7"/>
    <property type="match status" value="1"/>
</dbReference>
<accession>A0AB34VKR3</accession>
<evidence type="ECO:0000313" key="1">
    <source>
        <dbReference type="EMBL" id="KTT00971.1"/>
    </source>
</evidence>
<evidence type="ECO:0008006" key="3">
    <source>
        <dbReference type="Google" id="ProtNLM"/>
    </source>
</evidence>
<sequence>MAELEKSTVIPLSVPLSSDALKQTWESLPLKAPVLSQVEQFYDAQAKRGSLPAMRLLLSLTSGVPESVLSGMDFIDYRKCEEYLLSFLSWKPSGDGNA</sequence>
<dbReference type="RefSeq" id="WP_058708026.1">
    <property type="nucleotide sequence ID" value="NZ_LDSI01000002.1"/>
</dbReference>
<dbReference type="Proteomes" id="UP000072520">
    <property type="component" value="Unassembled WGS sequence"/>
</dbReference>
<dbReference type="EMBL" id="LDSI01000002">
    <property type="protein sequence ID" value="KTT00971.1"/>
    <property type="molecule type" value="Genomic_DNA"/>
</dbReference>
<name>A0AB34VKR3_9GAMM</name>
<protein>
    <recommendedName>
        <fullName evidence="3">Phage tail assembly protein</fullName>
    </recommendedName>
</protein>
<dbReference type="AlphaFoldDB" id="A0AB34VKR3"/>